<sequence length="271" mass="31127">MSIQSVIECLNGSRDSYPDRNVFLHKCRMELEPFVYSYLRNTYGPAMDKAWETCTIPRVSDKAILIVERRCHPNLEFTIKNAVYFAKGYSLHIICSEANGRFVQQVCGSQLPNIHIHPVFHDIGTVERGKQEYNSLLKQSGFWSSFSEDYFLCMETDSYLLRPIPAIIYEYPYVASEWNWSTGQGGGLSHRRRSFMLEVCGLEGKHHACEMQDTFAAEGLLALGYKYPEGIFCESKCQHGTVGTHQWWTFACECPAEHLEAYLSVFLRLEV</sequence>
<dbReference type="AlphaFoldDB" id="A0A6C0L7R6"/>
<evidence type="ECO:0000259" key="1">
    <source>
        <dbReference type="Pfam" id="PF18922"/>
    </source>
</evidence>
<organism evidence="2">
    <name type="scientific">viral metagenome</name>
    <dbReference type="NCBI Taxonomy" id="1070528"/>
    <lineage>
        <taxon>unclassified sequences</taxon>
        <taxon>metagenomes</taxon>
        <taxon>organismal metagenomes</taxon>
    </lineage>
</organism>
<protein>
    <recommendedName>
        <fullName evidence="1">DUF5672 domain-containing protein</fullName>
    </recommendedName>
</protein>
<feature type="domain" description="DUF5672" evidence="1">
    <location>
        <begin position="129"/>
        <end position="207"/>
    </location>
</feature>
<proteinExistence type="predicted"/>
<accession>A0A6C0L7R6</accession>
<dbReference type="InterPro" id="IPR043729">
    <property type="entry name" value="DUF5672"/>
</dbReference>
<dbReference type="EMBL" id="MN740438">
    <property type="protein sequence ID" value="QHU26320.1"/>
    <property type="molecule type" value="Genomic_DNA"/>
</dbReference>
<reference evidence="2" key="1">
    <citation type="journal article" date="2020" name="Nature">
        <title>Giant virus diversity and host interactions through global metagenomics.</title>
        <authorList>
            <person name="Schulz F."/>
            <person name="Roux S."/>
            <person name="Paez-Espino D."/>
            <person name="Jungbluth S."/>
            <person name="Walsh D.A."/>
            <person name="Denef V.J."/>
            <person name="McMahon K.D."/>
            <person name="Konstantinidis K.T."/>
            <person name="Eloe-Fadrosh E.A."/>
            <person name="Kyrpides N.C."/>
            <person name="Woyke T."/>
        </authorList>
    </citation>
    <scope>NUCLEOTIDE SEQUENCE</scope>
    <source>
        <strain evidence="2">GVMAG-M-3300027759-16</strain>
    </source>
</reference>
<name>A0A6C0L7R6_9ZZZZ</name>
<evidence type="ECO:0000313" key="2">
    <source>
        <dbReference type="EMBL" id="QHU26320.1"/>
    </source>
</evidence>
<dbReference type="Pfam" id="PF18922">
    <property type="entry name" value="DUF5672"/>
    <property type="match status" value="1"/>
</dbReference>